<comment type="similarity">
    <text evidence="7">Belongs to the binding-protein-dependent transport system permease family.</text>
</comment>
<feature type="transmembrane region" description="Helical" evidence="7">
    <location>
        <begin position="132"/>
        <end position="151"/>
    </location>
</feature>
<feature type="transmembrane region" description="Helical" evidence="7">
    <location>
        <begin position="199"/>
        <end position="217"/>
    </location>
</feature>
<dbReference type="Gene3D" id="1.10.3720.10">
    <property type="entry name" value="MetI-like"/>
    <property type="match status" value="1"/>
</dbReference>
<protein>
    <submittedName>
        <fullName evidence="10">Multiple sugar transport system permease protein</fullName>
    </submittedName>
</protein>
<reference evidence="10 11" key="1">
    <citation type="submission" date="2023-07" db="EMBL/GenBank/DDBJ databases">
        <title>Genomic Encyclopedia of Type Strains, Phase IV (KMG-IV): sequencing the most valuable type-strain genomes for metagenomic binning, comparative biology and taxonomic classification.</title>
        <authorList>
            <person name="Goeker M."/>
        </authorList>
    </citation>
    <scope>NUCLEOTIDE SEQUENCE [LARGE SCALE GENOMIC DNA]</scope>
    <source>
        <strain evidence="10 11">DSM 22170</strain>
    </source>
</reference>
<dbReference type="InterPro" id="IPR000515">
    <property type="entry name" value="MetI-like"/>
</dbReference>
<keyword evidence="2 7" id="KW-0813">Transport</keyword>
<evidence type="ECO:0000256" key="1">
    <source>
        <dbReference type="ARBA" id="ARBA00004651"/>
    </source>
</evidence>
<evidence type="ECO:0000313" key="10">
    <source>
        <dbReference type="EMBL" id="MDR6243010.1"/>
    </source>
</evidence>
<keyword evidence="6 7" id="KW-0472">Membrane</keyword>
<evidence type="ECO:0000256" key="6">
    <source>
        <dbReference type="ARBA" id="ARBA00023136"/>
    </source>
</evidence>
<evidence type="ECO:0000256" key="2">
    <source>
        <dbReference type="ARBA" id="ARBA00022448"/>
    </source>
</evidence>
<proteinExistence type="inferred from homology"/>
<feature type="transmembrane region" description="Helical" evidence="7">
    <location>
        <begin position="67"/>
        <end position="88"/>
    </location>
</feature>
<keyword evidence="10" id="KW-0762">Sugar transport</keyword>
<evidence type="ECO:0000256" key="5">
    <source>
        <dbReference type="ARBA" id="ARBA00022989"/>
    </source>
</evidence>
<name>A0ABU1IUT7_9BACL</name>
<dbReference type="Proteomes" id="UP001185028">
    <property type="component" value="Unassembled WGS sequence"/>
</dbReference>
<feature type="region of interest" description="Disordered" evidence="8">
    <location>
        <begin position="1"/>
        <end position="59"/>
    </location>
</feature>
<dbReference type="PANTHER" id="PTHR43744:SF12">
    <property type="entry name" value="ABC TRANSPORTER PERMEASE PROTEIN MG189-RELATED"/>
    <property type="match status" value="1"/>
</dbReference>
<keyword evidence="3" id="KW-1003">Cell membrane</keyword>
<dbReference type="CDD" id="cd06261">
    <property type="entry name" value="TM_PBP2"/>
    <property type="match status" value="1"/>
</dbReference>
<feature type="transmembrane region" description="Helical" evidence="7">
    <location>
        <begin position="302"/>
        <end position="320"/>
    </location>
</feature>
<gene>
    <name evidence="10" type="ORF">JOC58_000895</name>
</gene>
<evidence type="ECO:0000256" key="8">
    <source>
        <dbReference type="SAM" id="MobiDB-lite"/>
    </source>
</evidence>
<evidence type="ECO:0000259" key="9">
    <source>
        <dbReference type="PROSITE" id="PS50928"/>
    </source>
</evidence>
<keyword evidence="5 7" id="KW-1133">Transmembrane helix</keyword>
<keyword evidence="11" id="KW-1185">Reference proteome</keyword>
<evidence type="ECO:0000256" key="4">
    <source>
        <dbReference type="ARBA" id="ARBA00022692"/>
    </source>
</evidence>
<comment type="caution">
    <text evidence="10">The sequence shown here is derived from an EMBL/GenBank/DDBJ whole genome shotgun (WGS) entry which is preliminary data.</text>
</comment>
<organism evidence="10 11">
    <name type="scientific">Paenibacillus hunanensis</name>
    <dbReference type="NCBI Taxonomy" id="539262"/>
    <lineage>
        <taxon>Bacteria</taxon>
        <taxon>Bacillati</taxon>
        <taxon>Bacillota</taxon>
        <taxon>Bacilli</taxon>
        <taxon>Bacillales</taxon>
        <taxon>Paenibacillaceae</taxon>
        <taxon>Paenibacillus</taxon>
    </lineage>
</organism>
<dbReference type="SUPFAM" id="SSF161098">
    <property type="entry name" value="MetI-like"/>
    <property type="match status" value="1"/>
</dbReference>
<evidence type="ECO:0000256" key="7">
    <source>
        <dbReference type="RuleBase" id="RU363032"/>
    </source>
</evidence>
<comment type="subcellular location">
    <subcellularLocation>
        <location evidence="1 7">Cell membrane</location>
        <topology evidence="1 7">Multi-pass membrane protein</topology>
    </subcellularLocation>
</comment>
<feature type="transmembrane region" description="Helical" evidence="7">
    <location>
        <begin position="238"/>
        <end position="260"/>
    </location>
</feature>
<dbReference type="PANTHER" id="PTHR43744">
    <property type="entry name" value="ABC TRANSPORTER PERMEASE PROTEIN MG189-RELATED-RELATED"/>
    <property type="match status" value="1"/>
</dbReference>
<accession>A0ABU1IUT7</accession>
<keyword evidence="4 7" id="KW-0812">Transmembrane</keyword>
<dbReference type="PROSITE" id="PS50928">
    <property type="entry name" value="ABC_TM1"/>
    <property type="match status" value="1"/>
</dbReference>
<evidence type="ECO:0000313" key="11">
    <source>
        <dbReference type="Proteomes" id="UP001185028"/>
    </source>
</evidence>
<feature type="compositionally biased region" description="Polar residues" evidence="8">
    <location>
        <begin position="1"/>
        <end position="34"/>
    </location>
</feature>
<evidence type="ECO:0000256" key="3">
    <source>
        <dbReference type="ARBA" id="ARBA00022475"/>
    </source>
</evidence>
<dbReference type="EMBL" id="JAVDQH010000003">
    <property type="protein sequence ID" value="MDR6243010.1"/>
    <property type="molecule type" value="Genomic_DNA"/>
</dbReference>
<sequence>MSTMNNKLSSQQSGMQETPVMSSSVQGQPTSMTGGSRGKGMLSARQQLDSRPRKRKQLSPATMTTNMIRYAVLTVIALVMAFPFYWMIMSGLKTNDEIFRMPPTLLPEHMLWNNYVDAWHAAPFARYMLNSMFVGAAIALLQVINSAMMAYALTHMQFRLKGLFTGIVLLGYMIPSTAVYLPSYLVLSKLHLLDSYSGLILSNCVSVFSIFLIRQAFLQISHELVEAGQLDGASHFRILWTMLVPLARPTFAVMILITFIEQYNNYFWTMLITKSPELQLVSAGLRSFFVEGGAYGLKWPQIMAASAFTIAPLLVLFLFTQKTIMQSVNMSAGVSK</sequence>
<dbReference type="InterPro" id="IPR035906">
    <property type="entry name" value="MetI-like_sf"/>
</dbReference>
<feature type="domain" description="ABC transmembrane type-1" evidence="9">
    <location>
        <begin position="128"/>
        <end position="320"/>
    </location>
</feature>
<feature type="transmembrane region" description="Helical" evidence="7">
    <location>
        <begin position="163"/>
        <end position="187"/>
    </location>
</feature>
<dbReference type="Pfam" id="PF00528">
    <property type="entry name" value="BPD_transp_1"/>
    <property type="match status" value="1"/>
</dbReference>